<feature type="domain" description="VOC" evidence="1">
    <location>
        <begin position="143"/>
        <end position="262"/>
    </location>
</feature>
<dbReference type="InterPro" id="IPR037523">
    <property type="entry name" value="VOC_core"/>
</dbReference>
<dbReference type="EMBL" id="FMYF01000005">
    <property type="protein sequence ID" value="SDB86691.1"/>
    <property type="molecule type" value="Genomic_DNA"/>
</dbReference>
<dbReference type="Proteomes" id="UP000199086">
    <property type="component" value="Unassembled WGS sequence"/>
</dbReference>
<dbReference type="STRING" id="1577474.GA0111570_105245"/>
<sequence length="299" mass="33731">MAEVKSLAYAIVNATDLDAWYDYGTNVIGLQVGERTDERIRFRMDHKLYRLEINKAEEDRITHIGWEVKGPQELEELANAVREAGYDVQRPASEEVEDRCVVDMYRFTDPDGTVQCELHYALYDSLENFASPLGHRFVTGTGGAGHVFQLVKDVAAYEKLYFDVLGFRLSDWISFKGLKLTFTHCNPRHHSFAFGGGVPGLPTAIGHLMFEVEDIDHVGRAHDKVLNGAARMINGLGRHTNDKMISFYMDSPSGFGVEFGTGGLLVDDETWTPTWYTKTEYWGHSPHLTLAKDDPKNYG</sequence>
<dbReference type="InterPro" id="IPR029068">
    <property type="entry name" value="Glyas_Bleomycin-R_OHBP_Dase"/>
</dbReference>
<dbReference type="Pfam" id="PF22632">
    <property type="entry name" value="BphC_D1"/>
    <property type="match status" value="1"/>
</dbReference>
<dbReference type="SUPFAM" id="SSF54593">
    <property type="entry name" value="Glyoxalase/Bleomycin resistance protein/Dihydroxybiphenyl dioxygenase"/>
    <property type="match status" value="1"/>
</dbReference>
<gene>
    <name evidence="2" type="ORF">GA0111570_105245</name>
</gene>
<keyword evidence="3" id="KW-1185">Reference proteome</keyword>
<dbReference type="PROSITE" id="PS51819">
    <property type="entry name" value="VOC"/>
    <property type="match status" value="2"/>
</dbReference>
<keyword evidence="2" id="KW-0560">Oxidoreductase</keyword>
<feature type="domain" description="VOC" evidence="1">
    <location>
        <begin position="6"/>
        <end position="120"/>
    </location>
</feature>
<keyword evidence="2" id="KW-0223">Dioxygenase</keyword>
<proteinExistence type="predicted"/>
<dbReference type="OrthoDB" id="6909416at2"/>
<dbReference type="GO" id="GO:0051213">
    <property type="term" value="F:dioxygenase activity"/>
    <property type="evidence" value="ECO:0007669"/>
    <property type="project" value="UniProtKB-KW"/>
</dbReference>
<dbReference type="AlphaFoldDB" id="A0A1G6GXL3"/>
<dbReference type="Pfam" id="PF00903">
    <property type="entry name" value="Glyoxalase"/>
    <property type="match status" value="1"/>
</dbReference>
<dbReference type="InterPro" id="IPR004360">
    <property type="entry name" value="Glyas_Fos-R_dOase_dom"/>
</dbReference>
<dbReference type="CDD" id="cd07237">
    <property type="entry name" value="BphC1-RGP6_C_like"/>
    <property type="match status" value="1"/>
</dbReference>
<reference evidence="2 3" key="1">
    <citation type="submission" date="2016-06" db="EMBL/GenBank/DDBJ databases">
        <authorList>
            <person name="Olsen C.W."/>
            <person name="Carey S."/>
            <person name="Hinshaw L."/>
            <person name="Karasin A.I."/>
        </authorList>
    </citation>
    <scope>NUCLEOTIDE SEQUENCE [LARGE SCALE GENOMIC DNA]</scope>
    <source>
        <strain evidence="2 3">LZ-22</strain>
    </source>
</reference>
<dbReference type="Gene3D" id="3.10.180.10">
    <property type="entry name" value="2,3-Dihydroxybiphenyl 1,2-Dioxygenase, domain 1"/>
    <property type="match status" value="2"/>
</dbReference>
<evidence type="ECO:0000259" key="1">
    <source>
        <dbReference type="PROSITE" id="PS51819"/>
    </source>
</evidence>
<protein>
    <submittedName>
        <fullName evidence="2">3,4-dihydroxy-9,10-secoandrosta-1,3,5(10)-triene-9,17-dione 4,5-dioxygenase</fullName>
    </submittedName>
</protein>
<evidence type="ECO:0000313" key="3">
    <source>
        <dbReference type="Proteomes" id="UP000199086"/>
    </source>
</evidence>
<dbReference type="CDD" id="cd07252">
    <property type="entry name" value="BphC1-RGP6_N_like"/>
    <property type="match status" value="1"/>
</dbReference>
<evidence type="ECO:0000313" key="2">
    <source>
        <dbReference type="EMBL" id="SDB86691.1"/>
    </source>
</evidence>
<organism evidence="2 3">
    <name type="scientific">Raineyella antarctica</name>
    <dbReference type="NCBI Taxonomy" id="1577474"/>
    <lineage>
        <taxon>Bacteria</taxon>
        <taxon>Bacillati</taxon>
        <taxon>Actinomycetota</taxon>
        <taxon>Actinomycetes</taxon>
        <taxon>Propionibacteriales</taxon>
        <taxon>Propionibacteriaceae</taxon>
        <taxon>Raineyella</taxon>
    </lineage>
</organism>
<name>A0A1G6GXL3_9ACTN</name>
<dbReference type="RefSeq" id="WP_092609952.1">
    <property type="nucleotide sequence ID" value="NZ_FMYF01000005.1"/>
</dbReference>
<accession>A0A1G6GXL3</accession>